<feature type="transmembrane region" description="Helical" evidence="7">
    <location>
        <begin position="213"/>
        <end position="236"/>
    </location>
</feature>
<evidence type="ECO:0000256" key="4">
    <source>
        <dbReference type="ARBA" id="ARBA00023136"/>
    </source>
</evidence>
<reference evidence="9" key="1">
    <citation type="submission" date="2022-11" db="EMBL/GenBank/DDBJ databases">
        <authorList>
            <person name="Petersen C."/>
        </authorList>
    </citation>
    <scope>NUCLEOTIDE SEQUENCE</scope>
    <source>
        <strain evidence="9">IBT 34128</strain>
    </source>
</reference>
<evidence type="ECO:0000259" key="8">
    <source>
        <dbReference type="Pfam" id="PF20684"/>
    </source>
</evidence>
<dbReference type="InterPro" id="IPR049326">
    <property type="entry name" value="Rhodopsin_dom_fungi"/>
</dbReference>
<feature type="region of interest" description="Disordered" evidence="6">
    <location>
        <begin position="302"/>
        <end position="359"/>
    </location>
</feature>
<dbReference type="EMBL" id="JAPMSZ010000004">
    <property type="protein sequence ID" value="KAJ5105462.1"/>
    <property type="molecule type" value="Genomic_DNA"/>
</dbReference>
<keyword evidence="2 7" id="KW-0812">Transmembrane</keyword>
<dbReference type="Proteomes" id="UP001141434">
    <property type="component" value="Unassembled WGS sequence"/>
</dbReference>
<sequence length="442" mass="48145">MSDSAHPGGAGLPDINHGPRIIVGTAITTGLALLSVLARLYVRFFVIRNVGLDDYTMAFTMLLSLCGFAIIIPEVNYGAGRHTVYVQDTATKAIQLNFATQVIYLWGVGLVKVAIGLFLLRFAPRRGYRIFIWSVIVFMMLYTTICFFTEIFQCKDIRAIWDMTVKSKCFTPKQLLELSYVNAGFNVLTDVVFAILPIFMLRHLQVNKRVKASLICILGLGLFACVAGCVKISILTDYGKTGDLLWDYTNLTIWVVAECNTGIMAGSLPALKPLFKTILNTYGSRSKTRQYGYGSKHYRLRSLTRSQHGKQQSFGGRGGGEGGGGGGSSSGAHGAVSLSRSGNRSALGHETDDDRKGPQAHYAEATTMTSYQGQSGNNSSEERILPPADSAGIVCTTEVSVLRSLEAAEGIGIAHSGDDGEERERERARTFQGTYLDVDDRV</sequence>
<reference evidence="9" key="2">
    <citation type="journal article" date="2023" name="IMA Fungus">
        <title>Comparative genomic study of the Penicillium genus elucidates a diverse pangenome and 15 lateral gene transfer events.</title>
        <authorList>
            <person name="Petersen C."/>
            <person name="Sorensen T."/>
            <person name="Nielsen M.R."/>
            <person name="Sondergaard T.E."/>
            <person name="Sorensen J.L."/>
            <person name="Fitzpatrick D.A."/>
            <person name="Frisvad J.C."/>
            <person name="Nielsen K.L."/>
        </authorList>
    </citation>
    <scope>NUCLEOTIDE SEQUENCE</scope>
    <source>
        <strain evidence="9">IBT 34128</strain>
    </source>
</reference>
<feature type="transmembrane region" description="Helical" evidence="7">
    <location>
        <begin position="20"/>
        <end position="42"/>
    </location>
</feature>
<dbReference type="Pfam" id="PF20684">
    <property type="entry name" value="Fung_rhodopsin"/>
    <property type="match status" value="1"/>
</dbReference>
<evidence type="ECO:0000313" key="9">
    <source>
        <dbReference type="EMBL" id="KAJ5105462.1"/>
    </source>
</evidence>
<comment type="caution">
    <text evidence="9">The sequence shown here is derived from an EMBL/GenBank/DDBJ whole genome shotgun (WGS) entry which is preliminary data.</text>
</comment>
<feature type="transmembrane region" description="Helical" evidence="7">
    <location>
        <begin position="103"/>
        <end position="123"/>
    </location>
</feature>
<evidence type="ECO:0000256" key="3">
    <source>
        <dbReference type="ARBA" id="ARBA00022989"/>
    </source>
</evidence>
<feature type="transmembrane region" description="Helical" evidence="7">
    <location>
        <begin position="180"/>
        <end position="201"/>
    </location>
</feature>
<feature type="transmembrane region" description="Helical" evidence="7">
    <location>
        <begin position="54"/>
        <end position="72"/>
    </location>
</feature>
<evidence type="ECO:0000256" key="1">
    <source>
        <dbReference type="ARBA" id="ARBA00004141"/>
    </source>
</evidence>
<name>A0A9W9FSD0_9EURO</name>
<comment type="similarity">
    <text evidence="5">Belongs to the SAT4 family.</text>
</comment>
<evidence type="ECO:0000256" key="2">
    <source>
        <dbReference type="ARBA" id="ARBA00022692"/>
    </source>
</evidence>
<dbReference type="AlphaFoldDB" id="A0A9W9FSD0"/>
<evidence type="ECO:0000256" key="5">
    <source>
        <dbReference type="ARBA" id="ARBA00038359"/>
    </source>
</evidence>
<keyword evidence="3 7" id="KW-1133">Transmembrane helix</keyword>
<dbReference type="PANTHER" id="PTHR33048">
    <property type="entry name" value="PTH11-LIKE INTEGRAL MEMBRANE PROTEIN (AFU_ORTHOLOGUE AFUA_5G11245)"/>
    <property type="match status" value="1"/>
</dbReference>
<dbReference type="InterPro" id="IPR052337">
    <property type="entry name" value="SAT4-like"/>
</dbReference>
<feature type="compositionally biased region" description="Basic and acidic residues" evidence="6">
    <location>
        <begin position="347"/>
        <end position="357"/>
    </location>
</feature>
<proteinExistence type="inferred from homology"/>
<evidence type="ECO:0000256" key="7">
    <source>
        <dbReference type="SAM" id="Phobius"/>
    </source>
</evidence>
<comment type="subcellular location">
    <subcellularLocation>
        <location evidence="1">Membrane</location>
        <topology evidence="1">Multi-pass membrane protein</topology>
    </subcellularLocation>
</comment>
<feature type="transmembrane region" description="Helical" evidence="7">
    <location>
        <begin position="130"/>
        <end position="152"/>
    </location>
</feature>
<feature type="compositionally biased region" description="Polar residues" evidence="6">
    <location>
        <begin position="303"/>
        <end position="314"/>
    </location>
</feature>
<dbReference type="RefSeq" id="XP_056514458.1">
    <property type="nucleotide sequence ID" value="XM_056653391.1"/>
</dbReference>
<keyword evidence="4 7" id="KW-0472">Membrane</keyword>
<evidence type="ECO:0000256" key="6">
    <source>
        <dbReference type="SAM" id="MobiDB-lite"/>
    </source>
</evidence>
<evidence type="ECO:0000313" key="10">
    <source>
        <dbReference type="Proteomes" id="UP001141434"/>
    </source>
</evidence>
<dbReference type="GeneID" id="81392559"/>
<dbReference type="PANTHER" id="PTHR33048:SF167">
    <property type="entry name" value="INTEGRAL MEMBRANE PROTEIN"/>
    <property type="match status" value="1"/>
</dbReference>
<feature type="domain" description="Rhodopsin" evidence="8">
    <location>
        <begin position="38"/>
        <end position="276"/>
    </location>
</feature>
<keyword evidence="10" id="KW-1185">Reference proteome</keyword>
<feature type="compositionally biased region" description="Gly residues" evidence="6">
    <location>
        <begin position="315"/>
        <end position="329"/>
    </location>
</feature>
<protein>
    <recommendedName>
        <fullName evidence="8">Rhodopsin domain-containing protein</fullName>
    </recommendedName>
</protein>
<accession>A0A9W9FSD0</accession>
<organism evidence="9 10">
    <name type="scientific">Penicillium alfredii</name>
    <dbReference type="NCBI Taxonomy" id="1506179"/>
    <lineage>
        <taxon>Eukaryota</taxon>
        <taxon>Fungi</taxon>
        <taxon>Dikarya</taxon>
        <taxon>Ascomycota</taxon>
        <taxon>Pezizomycotina</taxon>
        <taxon>Eurotiomycetes</taxon>
        <taxon>Eurotiomycetidae</taxon>
        <taxon>Eurotiales</taxon>
        <taxon>Aspergillaceae</taxon>
        <taxon>Penicillium</taxon>
    </lineage>
</organism>
<gene>
    <name evidence="9" type="ORF">NUU61_002809</name>
</gene>
<dbReference type="OrthoDB" id="5022096at2759"/>
<dbReference type="GO" id="GO:0016020">
    <property type="term" value="C:membrane"/>
    <property type="evidence" value="ECO:0007669"/>
    <property type="project" value="UniProtKB-SubCell"/>
</dbReference>